<gene>
    <name evidence="4" type="ORF">FC49_GL001301</name>
</gene>
<accession>A0A0R1WH95</accession>
<dbReference type="PANTHER" id="PTHR46558:SF11">
    <property type="entry name" value="HTH-TYPE TRANSCRIPTIONAL REGULATOR XRE"/>
    <property type="match status" value="1"/>
</dbReference>
<keyword evidence="2" id="KW-0175">Coiled coil</keyword>
<protein>
    <submittedName>
        <fullName evidence="4">DNA-binding helix-turn-helix protein</fullName>
    </submittedName>
</protein>
<feature type="coiled-coil region" evidence="2">
    <location>
        <begin position="192"/>
        <end position="223"/>
    </location>
</feature>
<dbReference type="EMBL" id="AZGE01000034">
    <property type="protein sequence ID" value="KRM14262.1"/>
    <property type="molecule type" value="Genomic_DNA"/>
</dbReference>
<dbReference type="Proteomes" id="UP000050973">
    <property type="component" value="Unassembled WGS sequence"/>
</dbReference>
<dbReference type="InterPro" id="IPR001387">
    <property type="entry name" value="Cro/C1-type_HTH"/>
</dbReference>
<feature type="domain" description="HTH cro/C1-type" evidence="3">
    <location>
        <begin position="25"/>
        <end position="79"/>
    </location>
</feature>
<dbReference type="RefSeq" id="WP_004564457.1">
    <property type="nucleotide sequence ID" value="NZ_AZGE01000034.1"/>
</dbReference>
<name>A0A0R1WH95_9LACO</name>
<proteinExistence type="predicted"/>
<dbReference type="AlphaFoldDB" id="A0A0R1WH95"/>
<evidence type="ECO:0000256" key="1">
    <source>
        <dbReference type="ARBA" id="ARBA00023125"/>
    </source>
</evidence>
<dbReference type="PATRIC" id="fig|1423779.3.peg.1340"/>
<evidence type="ECO:0000259" key="3">
    <source>
        <dbReference type="PROSITE" id="PS50943"/>
    </source>
</evidence>
<dbReference type="CDD" id="cd00093">
    <property type="entry name" value="HTH_XRE"/>
    <property type="match status" value="1"/>
</dbReference>
<reference evidence="4 5" key="1">
    <citation type="journal article" date="2015" name="Genome Announc.">
        <title>Expanding the biotechnology potential of lactobacilli through comparative genomics of 213 strains and associated genera.</title>
        <authorList>
            <person name="Sun Z."/>
            <person name="Harris H.M."/>
            <person name="McCann A."/>
            <person name="Guo C."/>
            <person name="Argimon S."/>
            <person name="Zhang W."/>
            <person name="Yang X."/>
            <person name="Jeffery I.B."/>
            <person name="Cooney J.C."/>
            <person name="Kagawa T.F."/>
            <person name="Liu W."/>
            <person name="Song Y."/>
            <person name="Salvetti E."/>
            <person name="Wrobel A."/>
            <person name="Rasinkangas P."/>
            <person name="Parkhill J."/>
            <person name="Rea M.C."/>
            <person name="O'Sullivan O."/>
            <person name="Ritari J."/>
            <person name="Douillard F.P."/>
            <person name="Paul Ross R."/>
            <person name="Yang R."/>
            <person name="Briner A.E."/>
            <person name="Felis G.E."/>
            <person name="de Vos W.M."/>
            <person name="Barrangou R."/>
            <person name="Klaenhammer T.R."/>
            <person name="Caufield P.W."/>
            <person name="Cui Y."/>
            <person name="Zhang H."/>
            <person name="O'Toole P.W."/>
        </authorList>
    </citation>
    <scope>NUCLEOTIDE SEQUENCE [LARGE SCALE GENOMIC DNA]</scope>
    <source>
        <strain evidence="4 5">DSM 4864</strain>
    </source>
</reference>
<organism evidence="4 5">
    <name type="scientific">Limosilactobacillus oris DSM 4864</name>
    <dbReference type="NCBI Taxonomy" id="1423779"/>
    <lineage>
        <taxon>Bacteria</taxon>
        <taxon>Bacillati</taxon>
        <taxon>Bacillota</taxon>
        <taxon>Bacilli</taxon>
        <taxon>Lactobacillales</taxon>
        <taxon>Lactobacillaceae</taxon>
        <taxon>Limosilactobacillus</taxon>
    </lineage>
</organism>
<comment type="caution">
    <text evidence="4">The sequence shown here is derived from an EMBL/GenBank/DDBJ whole genome shotgun (WGS) entry which is preliminary data.</text>
</comment>
<dbReference type="SMART" id="SM00530">
    <property type="entry name" value="HTH_XRE"/>
    <property type="match status" value="1"/>
</dbReference>
<dbReference type="Pfam" id="PF01381">
    <property type="entry name" value="HTH_3"/>
    <property type="match status" value="1"/>
</dbReference>
<dbReference type="PROSITE" id="PS50943">
    <property type="entry name" value="HTH_CROC1"/>
    <property type="match status" value="1"/>
</dbReference>
<keyword evidence="1 4" id="KW-0238">DNA-binding</keyword>
<dbReference type="InterPro" id="IPR010982">
    <property type="entry name" value="Lambda_DNA-bd_dom_sf"/>
</dbReference>
<dbReference type="GO" id="GO:0003677">
    <property type="term" value="F:DNA binding"/>
    <property type="evidence" value="ECO:0007669"/>
    <property type="project" value="UniProtKB-KW"/>
</dbReference>
<dbReference type="SUPFAM" id="SSF47413">
    <property type="entry name" value="lambda repressor-like DNA-binding domains"/>
    <property type="match status" value="1"/>
</dbReference>
<dbReference type="PANTHER" id="PTHR46558">
    <property type="entry name" value="TRACRIPTIONAL REGULATORY PROTEIN-RELATED-RELATED"/>
    <property type="match status" value="1"/>
</dbReference>
<evidence type="ECO:0000256" key="2">
    <source>
        <dbReference type="SAM" id="Coils"/>
    </source>
</evidence>
<sequence length="238" mass="27173">MVKLHNERPVSGIVFSQNSKNNNRIKELRMAQHKTQLDLAKKMNVTDRTISNWEKGKREPKIEAWKKMAQYFGVSVSYLQGLDDNKDGSWIGTINLASKNLNKQQPKQIEKSINHACDLLEYVLKGFADVDVFPYRIGRKAGQNLDQLIIALSGLVLFFQKYFKEYEQLWPVEAPGFDAKINTQLNSVVDILADTNTKIQRVNRELKNATNELATNLDGLINDINQDKNPNSAKHNDD</sequence>
<evidence type="ECO:0000313" key="5">
    <source>
        <dbReference type="Proteomes" id="UP000050973"/>
    </source>
</evidence>
<dbReference type="Gene3D" id="1.10.260.40">
    <property type="entry name" value="lambda repressor-like DNA-binding domains"/>
    <property type="match status" value="1"/>
</dbReference>
<evidence type="ECO:0000313" key="4">
    <source>
        <dbReference type="EMBL" id="KRM14262.1"/>
    </source>
</evidence>